<proteinExistence type="predicted"/>
<accession>A0A4Y9XR62</accession>
<name>A0A4Y9XR62_9AGAM</name>
<reference evidence="1 2" key="1">
    <citation type="submission" date="2019-02" db="EMBL/GenBank/DDBJ databases">
        <title>Genome sequencing of the rare red list fungi Dentipellis fragilis.</title>
        <authorList>
            <person name="Buettner E."/>
            <person name="Kellner H."/>
        </authorList>
    </citation>
    <scope>NUCLEOTIDE SEQUENCE [LARGE SCALE GENOMIC DNA]</scope>
    <source>
        <strain evidence="1 2">DSM 105465</strain>
    </source>
</reference>
<dbReference type="STRING" id="205917.A0A4Y9XR62"/>
<dbReference type="Proteomes" id="UP000298327">
    <property type="component" value="Unassembled WGS sequence"/>
</dbReference>
<evidence type="ECO:0000313" key="2">
    <source>
        <dbReference type="Proteomes" id="UP000298327"/>
    </source>
</evidence>
<sequence length="539" mass="60686">MAGVSPFTGHSLSHIPAFYVYHYRDLYFIWDHRDPFQPESSSIYRDLSVLTKFSSSSIASECFRLWLQGRCMALEQKLDAHRKAVAQDGGEGYLDVPINGFWISKEPERKCSWSPVHIFEIDLNWLTFSIDNIPIFRLDNMPPGPILSNTGRDTYGHIAPKLTVPRKHWYAWKTDPPQVDDTLLWEYNRLCGDGPLLPIHELLGVQPPLSPPERVRVRLLEVLINHSLLHHENTRVLRELAKVPSRDQLPLYTAAVLMTMLVSVMDPFPRCWPLPSHPEYHYDLADLLQLGFLRSNVCLILWTHLDDDANLHAAAAHLVCEVKRRRPSLGIVYGILFSGSHIVIMRIDLTAGGKIAHTAALPFLPDNFTTSPSTPGITALGRLLSLEDPQVLSKLRPMFPTSDSERSKLEDEGFHYATGGMLDRLSTDTLARIQSHLPDTKSRVIFASLCPRTAQLPTKLFNEVIMQVKGRDVRLVSMLPHDAVDSDISFEGCRLDPAVFGAAFHGILDDGRHVAVLVDRTANIAQVPLVFTLKGVRFV</sequence>
<protein>
    <submittedName>
        <fullName evidence="1">Uncharacterized protein</fullName>
    </submittedName>
</protein>
<keyword evidence="2" id="KW-1185">Reference proteome</keyword>
<organism evidence="1 2">
    <name type="scientific">Dentipellis fragilis</name>
    <dbReference type="NCBI Taxonomy" id="205917"/>
    <lineage>
        <taxon>Eukaryota</taxon>
        <taxon>Fungi</taxon>
        <taxon>Dikarya</taxon>
        <taxon>Basidiomycota</taxon>
        <taxon>Agaricomycotina</taxon>
        <taxon>Agaricomycetes</taxon>
        <taxon>Russulales</taxon>
        <taxon>Hericiaceae</taxon>
        <taxon>Dentipellis</taxon>
    </lineage>
</organism>
<dbReference type="EMBL" id="SEOQ01001418">
    <property type="protein sequence ID" value="TFY51877.1"/>
    <property type="molecule type" value="Genomic_DNA"/>
</dbReference>
<evidence type="ECO:0000313" key="1">
    <source>
        <dbReference type="EMBL" id="TFY51877.1"/>
    </source>
</evidence>
<dbReference type="OrthoDB" id="2782847at2759"/>
<gene>
    <name evidence="1" type="ORF">EVG20_g10798</name>
</gene>
<dbReference type="AlphaFoldDB" id="A0A4Y9XR62"/>
<comment type="caution">
    <text evidence="1">The sequence shown here is derived from an EMBL/GenBank/DDBJ whole genome shotgun (WGS) entry which is preliminary data.</text>
</comment>